<evidence type="ECO:0000313" key="3">
    <source>
        <dbReference type="Proteomes" id="UP000186868"/>
    </source>
</evidence>
<comment type="caution">
    <text evidence="2">The sequence shown here is derived from an EMBL/GenBank/DDBJ whole genome shotgun (WGS) entry which is preliminary data.</text>
</comment>
<keyword evidence="1" id="KW-0812">Transmembrane</keyword>
<dbReference type="OrthoDB" id="9794709at2"/>
<dbReference type="RefSeq" id="WP_073597731.1">
    <property type="nucleotide sequence ID" value="NZ_MRCB01000001.1"/>
</dbReference>
<feature type="transmembrane region" description="Helical" evidence="1">
    <location>
        <begin position="92"/>
        <end position="113"/>
    </location>
</feature>
<feature type="transmembrane region" description="Helical" evidence="1">
    <location>
        <begin position="35"/>
        <end position="56"/>
    </location>
</feature>
<feature type="transmembrane region" description="Helical" evidence="1">
    <location>
        <begin position="160"/>
        <end position="181"/>
    </location>
</feature>
<gene>
    <name evidence="2" type="ORF">NIES593_00550</name>
</gene>
<name>A0A1U7HSQ4_9CYAN</name>
<dbReference type="EMBL" id="MRCB01000001">
    <property type="protein sequence ID" value="OKH26589.1"/>
    <property type="molecule type" value="Genomic_DNA"/>
</dbReference>
<feature type="transmembrane region" description="Helical" evidence="1">
    <location>
        <begin position="217"/>
        <end position="241"/>
    </location>
</feature>
<proteinExistence type="predicted"/>
<feature type="transmembrane region" description="Helical" evidence="1">
    <location>
        <begin position="188"/>
        <end position="205"/>
    </location>
</feature>
<dbReference type="AlphaFoldDB" id="A0A1U7HSQ4"/>
<feature type="transmembrane region" description="Helical" evidence="1">
    <location>
        <begin position="68"/>
        <end position="86"/>
    </location>
</feature>
<accession>A0A1U7HSQ4</accession>
<evidence type="ECO:0000256" key="1">
    <source>
        <dbReference type="SAM" id="Phobius"/>
    </source>
</evidence>
<organism evidence="2 3">
    <name type="scientific">Hydrococcus rivularis NIES-593</name>
    <dbReference type="NCBI Taxonomy" id="1921803"/>
    <lineage>
        <taxon>Bacteria</taxon>
        <taxon>Bacillati</taxon>
        <taxon>Cyanobacteriota</taxon>
        <taxon>Cyanophyceae</taxon>
        <taxon>Pleurocapsales</taxon>
        <taxon>Hydrococcaceae</taxon>
        <taxon>Hydrococcus</taxon>
    </lineage>
</organism>
<dbReference type="Pfam" id="PF03988">
    <property type="entry name" value="DUF347"/>
    <property type="match status" value="4"/>
</dbReference>
<dbReference type="Proteomes" id="UP000186868">
    <property type="component" value="Unassembled WGS sequence"/>
</dbReference>
<keyword evidence="1" id="KW-1133">Transmembrane helix</keyword>
<feature type="transmembrane region" description="Helical" evidence="1">
    <location>
        <begin position="133"/>
        <end position="154"/>
    </location>
</feature>
<keyword evidence="3" id="KW-1185">Reference proteome</keyword>
<dbReference type="STRING" id="1921803.NIES593_00550"/>
<protein>
    <recommendedName>
        <fullName evidence="4">Membrane-anchored protein</fullName>
    </recommendedName>
</protein>
<reference evidence="2 3" key="1">
    <citation type="submission" date="2016-11" db="EMBL/GenBank/DDBJ databases">
        <title>Draft Genome Sequences of Nine Cyanobacterial Strains from Diverse Habitats.</title>
        <authorList>
            <person name="Zhu T."/>
            <person name="Hou S."/>
            <person name="Lu X."/>
            <person name="Hess W.R."/>
        </authorList>
    </citation>
    <scope>NUCLEOTIDE SEQUENCE [LARGE SCALE GENOMIC DNA]</scope>
    <source>
        <strain evidence="2 3">NIES-593</strain>
    </source>
</reference>
<keyword evidence="1" id="KW-0472">Membrane</keyword>
<evidence type="ECO:0008006" key="4">
    <source>
        <dbReference type="Google" id="ProtNLM"/>
    </source>
</evidence>
<dbReference type="InterPro" id="IPR007136">
    <property type="entry name" value="DUF347"/>
</dbReference>
<sequence>MKKVLNRVPEVTGSFWIIKVLATTVGETAADYLSVTLNLGLGITSYIMSGLLLIALWNQFRLKRYVPVSYWVVVVFTSITGTLITDRLVDELGVSLMTTTIVFSVVLLVVFALWYLKEKTLAMHSINTAKRELFYWVAILFTFALGTATGDLLAEALKLGYAQSALIFGVLIGIVAGGYYYFRMNAVLAFWIAYILTRPLGASVGDLLSQPAKNGGFGLGTVETSMLFLSIIVSLVIYLSLKQKQPAPIDQQD</sequence>
<evidence type="ECO:0000313" key="2">
    <source>
        <dbReference type="EMBL" id="OKH26589.1"/>
    </source>
</evidence>